<dbReference type="InterPro" id="IPR055348">
    <property type="entry name" value="DctQ"/>
</dbReference>
<dbReference type="Proteomes" id="UP001500782">
    <property type="component" value="Unassembled WGS sequence"/>
</dbReference>
<dbReference type="EMBL" id="BAAADJ010000004">
    <property type="protein sequence ID" value="GAA0317694.1"/>
    <property type="molecule type" value="Genomic_DNA"/>
</dbReference>
<dbReference type="PANTHER" id="PTHR35011">
    <property type="entry name" value="2,3-DIKETO-L-GULONATE TRAP TRANSPORTER SMALL PERMEASE PROTEIN YIAM"/>
    <property type="match status" value="1"/>
</dbReference>
<protein>
    <submittedName>
        <fullName evidence="11">TRAP transporter small permease</fullName>
    </submittedName>
</protein>
<keyword evidence="7 9" id="KW-0472">Membrane</keyword>
<evidence type="ECO:0000313" key="12">
    <source>
        <dbReference type="Proteomes" id="UP001500782"/>
    </source>
</evidence>
<keyword evidence="4" id="KW-0997">Cell inner membrane</keyword>
<keyword evidence="2" id="KW-0813">Transport</keyword>
<evidence type="ECO:0000256" key="8">
    <source>
        <dbReference type="ARBA" id="ARBA00038436"/>
    </source>
</evidence>
<comment type="subcellular location">
    <subcellularLocation>
        <location evidence="1">Cell inner membrane</location>
        <topology evidence="1">Multi-pass membrane protein</topology>
    </subcellularLocation>
</comment>
<feature type="transmembrane region" description="Helical" evidence="9">
    <location>
        <begin position="86"/>
        <end position="107"/>
    </location>
</feature>
<organism evidence="11 12">
    <name type="scientific">Bacillus carboniphilus</name>
    <dbReference type="NCBI Taxonomy" id="86663"/>
    <lineage>
        <taxon>Bacteria</taxon>
        <taxon>Bacillati</taxon>
        <taxon>Bacillota</taxon>
        <taxon>Bacilli</taxon>
        <taxon>Bacillales</taxon>
        <taxon>Bacillaceae</taxon>
        <taxon>Bacillus</taxon>
    </lineage>
</organism>
<gene>
    <name evidence="11" type="ORF">GCM10008967_05320</name>
</gene>
<dbReference type="InterPro" id="IPR007387">
    <property type="entry name" value="TRAP_DctQ"/>
</dbReference>
<keyword evidence="5 9" id="KW-0812">Transmembrane</keyword>
<evidence type="ECO:0000256" key="2">
    <source>
        <dbReference type="ARBA" id="ARBA00022448"/>
    </source>
</evidence>
<reference evidence="11 12" key="1">
    <citation type="journal article" date="2019" name="Int. J. Syst. Evol. Microbiol.">
        <title>The Global Catalogue of Microorganisms (GCM) 10K type strain sequencing project: providing services to taxonomists for standard genome sequencing and annotation.</title>
        <authorList>
            <consortium name="The Broad Institute Genomics Platform"/>
            <consortium name="The Broad Institute Genome Sequencing Center for Infectious Disease"/>
            <person name="Wu L."/>
            <person name="Ma J."/>
        </authorList>
    </citation>
    <scope>NUCLEOTIDE SEQUENCE [LARGE SCALE GENOMIC DNA]</scope>
    <source>
        <strain evidence="11 12">JCM 9731</strain>
    </source>
</reference>
<proteinExistence type="inferred from homology"/>
<accession>A0ABN0VUJ5</accession>
<feature type="transmembrane region" description="Helical" evidence="9">
    <location>
        <begin position="127"/>
        <end position="149"/>
    </location>
</feature>
<evidence type="ECO:0000256" key="9">
    <source>
        <dbReference type="SAM" id="Phobius"/>
    </source>
</evidence>
<name>A0ABN0VUJ5_9BACI</name>
<feature type="transmembrane region" description="Helical" evidence="9">
    <location>
        <begin position="47"/>
        <end position="65"/>
    </location>
</feature>
<keyword evidence="12" id="KW-1185">Reference proteome</keyword>
<evidence type="ECO:0000313" key="11">
    <source>
        <dbReference type="EMBL" id="GAA0317694.1"/>
    </source>
</evidence>
<evidence type="ECO:0000256" key="6">
    <source>
        <dbReference type="ARBA" id="ARBA00022989"/>
    </source>
</evidence>
<evidence type="ECO:0000256" key="5">
    <source>
        <dbReference type="ARBA" id="ARBA00022692"/>
    </source>
</evidence>
<feature type="transmembrane region" description="Helical" evidence="9">
    <location>
        <begin position="12"/>
        <end position="35"/>
    </location>
</feature>
<dbReference type="PANTHER" id="PTHR35011:SF5">
    <property type="entry name" value="SIALIC ACID TRAP TRANSPORTER SMALL PERMEASE PROTEIN SIAQ"/>
    <property type="match status" value="1"/>
</dbReference>
<keyword evidence="3" id="KW-1003">Cell membrane</keyword>
<evidence type="ECO:0000256" key="7">
    <source>
        <dbReference type="ARBA" id="ARBA00023136"/>
    </source>
</evidence>
<dbReference type="RefSeq" id="WP_343796101.1">
    <property type="nucleotide sequence ID" value="NZ_BAAADJ010000004.1"/>
</dbReference>
<feature type="domain" description="Tripartite ATP-independent periplasmic transporters DctQ component" evidence="10">
    <location>
        <begin position="24"/>
        <end position="152"/>
    </location>
</feature>
<evidence type="ECO:0000256" key="4">
    <source>
        <dbReference type="ARBA" id="ARBA00022519"/>
    </source>
</evidence>
<sequence length="163" mass="18631">MKKLLNLISKVYLGVAIICMVALLVLLTLEIVARYFFDYSFVWSQEFFSILICWITFLGFGKVVVDREDIMISFFVKKLSEGAIKMVGIVNSFLLFGISAVMLYFSFTLTISHLDRTTLIMRASSAWFYAPLVLLLFLMVLVSIQQIILSIKGQYDMFAGEED</sequence>
<keyword evidence="6 9" id="KW-1133">Transmembrane helix</keyword>
<dbReference type="Pfam" id="PF04290">
    <property type="entry name" value="DctQ"/>
    <property type="match status" value="1"/>
</dbReference>
<comment type="similarity">
    <text evidence="8">Belongs to the TRAP transporter small permease family.</text>
</comment>
<comment type="caution">
    <text evidence="11">The sequence shown here is derived from an EMBL/GenBank/DDBJ whole genome shotgun (WGS) entry which is preliminary data.</text>
</comment>
<evidence type="ECO:0000259" key="10">
    <source>
        <dbReference type="Pfam" id="PF04290"/>
    </source>
</evidence>
<evidence type="ECO:0000256" key="1">
    <source>
        <dbReference type="ARBA" id="ARBA00004429"/>
    </source>
</evidence>
<evidence type="ECO:0000256" key="3">
    <source>
        <dbReference type="ARBA" id="ARBA00022475"/>
    </source>
</evidence>